<dbReference type="EMBL" id="CYZV01000094">
    <property type="protein sequence ID" value="CUO92807.1"/>
    <property type="molecule type" value="Genomic_DNA"/>
</dbReference>
<evidence type="ECO:0000313" key="5">
    <source>
        <dbReference type="EMBL" id="CUO92807.1"/>
    </source>
</evidence>
<evidence type="ECO:0000259" key="4">
    <source>
        <dbReference type="PROSITE" id="PS51161"/>
    </source>
</evidence>
<reference evidence="5 6" key="1">
    <citation type="submission" date="2015-09" db="EMBL/GenBank/DDBJ databases">
        <authorList>
            <consortium name="Pathogen Informatics"/>
        </authorList>
    </citation>
    <scope>NUCLEOTIDE SEQUENCE [LARGE SCALE GENOMIC DNA]</scope>
    <source>
        <strain evidence="5 6">2789STDY5834855</strain>
    </source>
</reference>
<name>A0A174K6V7_9CLOT</name>
<dbReference type="AlphaFoldDB" id="A0A174K6V7"/>
<evidence type="ECO:0000313" key="6">
    <source>
        <dbReference type="Proteomes" id="UP000095558"/>
    </source>
</evidence>
<evidence type="ECO:0000256" key="1">
    <source>
        <dbReference type="ARBA" id="ARBA00022741"/>
    </source>
</evidence>
<keyword evidence="1 3" id="KW-0547">Nucleotide-binding</keyword>
<accession>A0A174K6V7</accession>
<proteinExistence type="predicted"/>
<gene>
    <name evidence="5" type="ORF">ERS852470_03720</name>
</gene>
<sequence length="96" mass="10952">MKEKRGRVHMRVVKRNGKFEDFQIQKLERSIKNSASDINIVFNNSDIKLLCNEIMKELSVACKDNDLTSSYEIVGVTLSVLKNNNFGKVINSYLGI</sequence>
<dbReference type="Proteomes" id="UP000095558">
    <property type="component" value="Unassembled WGS sequence"/>
</dbReference>
<feature type="domain" description="ATP-cone" evidence="4">
    <location>
        <begin position="10"/>
        <end position="96"/>
    </location>
</feature>
<keyword evidence="2 3" id="KW-0067">ATP-binding</keyword>
<organism evidence="5 6">
    <name type="scientific">Clostridium disporicum</name>
    <dbReference type="NCBI Taxonomy" id="84024"/>
    <lineage>
        <taxon>Bacteria</taxon>
        <taxon>Bacillati</taxon>
        <taxon>Bacillota</taxon>
        <taxon>Clostridia</taxon>
        <taxon>Eubacteriales</taxon>
        <taxon>Clostridiaceae</taxon>
        <taxon>Clostridium</taxon>
    </lineage>
</organism>
<dbReference type="InterPro" id="IPR005144">
    <property type="entry name" value="ATP-cone_dom"/>
</dbReference>
<protein>
    <submittedName>
        <fullName evidence="5">Anaerobic ribonucleoside-triphosphate reductase</fullName>
    </submittedName>
</protein>
<dbReference type="GO" id="GO:0005524">
    <property type="term" value="F:ATP binding"/>
    <property type="evidence" value="ECO:0007669"/>
    <property type="project" value="UniProtKB-UniRule"/>
</dbReference>
<evidence type="ECO:0000256" key="2">
    <source>
        <dbReference type="ARBA" id="ARBA00022840"/>
    </source>
</evidence>
<dbReference type="Pfam" id="PF03477">
    <property type="entry name" value="ATP-cone"/>
    <property type="match status" value="1"/>
</dbReference>
<dbReference type="PROSITE" id="PS51161">
    <property type="entry name" value="ATP_CONE"/>
    <property type="match status" value="1"/>
</dbReference>
<evidence type="ECO:0000256" key="3">
    <source>
        <dbReference type="PROSITE-ProRule" id="PRU00492"/>
    </source>
</evidence>